<dbReference type="Gene3D" id="2.60.40.1080">
    <property type="match status" value="2"/>
</dbReference>
<dbReference type="Gene3D" id="3.30.1380.10">
    <property type="match status" value="1"/>
</dbReference>
<dbReference type="InterPro" id="IPR022409">
    <property type="entry name" value="PKD/Chitinase_dom"/>
</dbReference>
<dbReference type="InterPro" id="IPR008964">
    <property type="entry name" value="Invasin/intimin_cell_adhesion"/>
</dbReference>
<feature type="region of interest" description="Disordered" evidence="1">
    <location>
        <begin position="445"/>
        <end position="480"/>
    </location>
</feature>
<dbReference type="CDD" id="cd00146">
    <property type="entry name" value="PKD"/>
    <property type="match status" value="1"/>
</dbReference>
<dbReference type="Pfam" id="PF18911">
    <property type="entry name" value="PKD_4"/>
    <property type="match status" value="1"/>
</dbReference>
<accession>A0A0F9DFH1</accession>
<feature type="compositionally biased region" description="Polar residues" evidence="1">
    <location>
        <begin position="445"/>
        <end position="471"/>
    </location>
</feature>
<evidence type="ECO:0000259" key="2">
    <source>
        <dbReference type="PROSITE" id="PS50093"/>
    </source>
</evidence>
<evidence type="ECO:0000313" key="3">
    <source>
        <dbReference type="EMBL" id="KKL60359.1"/>
    </source>
</evidence>
<dbReference type="Pfam" id="PF02368">
    <property type="entry name" value="Big_2"/>
    <property type="match status" value="1"/>
</dbReference>
<sequence>LLILVGVAAFKLWAGEEILPGDAPTAVASAQPVEVVPGAEVSFDGSESYDKDIKVTWQETESGWKYNFLEVEIDGVVTNWSWDFGDGNSGEGETASHEYTEPGEYTVILTITADHEETATATVTVTVVTPSLRLTAEPTSIPVSTEEEQSTSTLTVRIEDNNGNLITDVSYTVNLTLSDDNLGTLEPTTLTVEGEEEATFTAGNQSGYAFITASGEGLNEAYTNINIHGPLHHVVVTPESATLHIGESQQFTARGYDANGISVPNLTFSWSGGEGAGDLSSDGLFTAAALSGWKTITAAETQTDISGTAQVRVIPSLHHITVTPDPVTLKVGDTQSFTATGYDAQNNVVPITPTWSVTGNIGTIDNEGNFSATTLGTGSVEAAASRITGSASVTVDGDGDQPPTVTISADPSALEPGTNTTITVIVRRGDEPESGVSVSLTASAVNQSGGHQHNSNRPINTPNPSTGTTGSDGKFSSDYTTTAFGGEETITATAEGQTVSLTLNVRVPGLVQLATGTGYDLTGETSAHPNNHYGTSTTNSALQGIARDFAVAYPEEPDLGYNDMSLTKGGGFDIKNGWDQDINDSNRGHTSHRKGRNCDLDNIDEGMGHLDKLKDIIETTYN</sequence>
<dbReference type="SUPFAM" id="SSF49373">
    <property type="entry name" value="Invasin/intimin cell-adhesion fragments"/>
    <property type="match status" value="1"/>
</dbReference>
<dbReference type="EMBL" id="LAZR01029175">
    <property type="protein sequence ID" value="KKL60359.1"/>
    <property type="molecule type" value="Genomic_DNA"/>
</dbReference>
<dbReference type="InterPro" id="IPR009045">
    <property type="entry name" value="Zn_M74/Hedgehog-like"/>
</dbReference>
<dbReference type="SUPFAM" id="SSF49299">
    <property type="entry name" value="PKD domain"/>
    <property type="match status" value="1"/>
</dbReference>
<feature type="non-terminal residue" evidence="3">
    <location>
        <position position="1"/>
    </location>
</feature>
<dbReference type="Gene3D" id="2.60.40.10">
    <property type="entry name" value="Immunoglobulins"/>
    <property type="match status" value="2"/>
</dbReference>
<name>A0A0F9DFH1_9ZZZZ</name>
<dbReference type="SMART" id="SM00089">
    <property type="entry name" value="PKD"/>
    <property type="match status" value="1"/>
</dbReference>
<dbReference type="InterPro" id="IPR013783">
    <property type="entry name" value="Ig-like_fold"/>
</dbReference>
<evidence type="ECO:0000256" key="1">
    <source>
        <dbReference type="SAM" id="MobiDB-lite"/>
    </source>
</evidence>
<dbReference type="AlphaFoldDB" id="A0A0F9DFH1"/>
<feature type="domain" description="PKD" evidence="2">
    <location>
        <begin position="80"/>
        <end position="134"/>
    </location>
</feature>
<dbReference type="Pfam" id="PF09134">
    <property type="entry name" value="Invasin_D3"/>
    <property type="match status" value="1"/>
</dbReference>
<gene>
    <name evidence="3" type="ORF">LCGC14_2206110</name>
</gene>
<reference evidence="3" key="1">
    <citation type="journal article" date="2015" name="Nature">
        <title>Complex archaea that bridge the gap between prokaryotes and eukaryotes.</title>
        <authorList>
            <person name="Spang A."/>
            <person name="Saw J.H."/>
            <person name="Jorgensen S.L."/>
            <person name="Zaremba-Niedzwiedzka K."/>
            <person name="Martijn J."/>
            <person name="Lind A.E."/>
            <person name="van Eijk R."/>
            <person name="Schleper C."/>
            <person name="Guy L."/>
            <person name="Ettema T.J."/>
        </authorList>
    </citation>
    <scope>NUCLEOTIDE SEQUENCE</scope>
</reference>
<dbReference type="InterPro" id="IPR015217">
    <property type="entry name" value="Invasin_dom_3"/>
</dbReference>
<dbReference type="InterPro" id="IPR035986">
    <property type="entry name" value="PKD_dom_sf"/>
</dbReference>
<comment type="caution">
    <text evidence="3">The sequence shown here is derived from an EMBL/GenBank/DDBJ whole genome shotgun (WGS) entry which is preliminary data.</text>
</comment>
<feature type="non-terminal residue" evidence="3">
    <location>
        <position position="622"/>
    </location>
</feature>
<dbReference type="InterPro" id="IPR003343">
    <property type="entry name" value="Big_2"/>
</dbReference>
<protein>
    <recommendedName>
        <fullName evidence="2">PKD domain-containing protein</fullName>
    </recommendedName>
</protein>
<dbReference type="InterPro" id="IPR000601">
    <property type="entry name" value="PKD_dom"/>
</dbReference>
<proteinExistence type="predicted"/>
<organism evidence="3">
    <name type="scientific">marine sediment metagenome</name>
    <dbReference type="NCBI Taxonomy" id="412755"/>
    <lineage>
        <taxon>unclassified sequences</taxon>
        <taxon>metagenomes</taxon>
        <taxon>ecological metagenomes</taxon>
    </lineage>
</organism>
<dbReference type="PROSITE" id="PS50093">
    <property type="entry name" value="PKD"/>
    <property type="match status" value="1"/>
</dbReference>